<evidence type="ECO:0008006" key="2">
    <source>
        <dbReference type="Google" id="ProtNLM"/>
    </source>
</evidence>
<gene>
    <name evidence="1" type="ORF">AVDCRST_MAG41-959</name>
</gene>
<name>A0A6J4HK12_9ACTN</name>
<accession>A0A6J4HK12</accession>
<dbReference type="PANTHER" id="PTHR23026:SF123">
    <property type="entry name" value="NAD(P)H NITROREDUCTASE RV3131-RELATED"/>
    <property type="match status" value="1"/>
</dbReference>
<sequence length="329" mass="35533">MTQVPTRSEIEQAVAFGVRAPSVHNTQPWRWVFRAGVLELYADRSRQLPALDPDGRSMLLSCGAALELARLGLAAAGWESAVDRTVEGDLVGRIRPTRRVPVPAETVERARAAERRQTDRRPFRPEPVPEGLVDVLLAAAVGPGVYAYAVRRAEERLDLAVVTSWADRVETADPAYRAELARWTRPADAMAPDGIPAEAVPHAPAGGPRHTEVPVRDFEAGITGGQPLVELVDEQPLYLVLFSTGDDAAARVAAGEAYARVSVEAQRLGLASSALTQAVDLPAVRERFRTLMNWADHPQMVLRVGHPAGGPAPATGRRPLSEVLTVVED</sequence>
<reference evidence="1" key="1">
    <citation type="submission" date="2020-02" db="EMBL/GenBank/DDBJ databases">
        <authorList>
            <person name="Meier V. D."/>
        </authorList>
    </citation>
    <scope>NUCLEOTIDE SEQUENCE</scope>
    <source>
        <strain evidence="1">AVDCRST_MAG41</strain>
    </source>
</reference>
<dbReference type="InterPro" id="IPR000415">
    <property type="entry name" value="Nitroreductase-like"/>
</dbReference>
<proteinExistence type="predicted"/>
<organism evidence="1">
    <name type="scientific">uncultured Mycobacteriales bacterium</name>
    <dbReference type="NCBI Taxonomy" id="581187"/>
    <lineage>
        <taxon>Bacteria</taxon>
        <taxon>Bacillati</taxon>
        <taxon>Actinomycetota</taxon>
        <taxon>Actinomycetes</taxon>
        <taxon>Mycobacteriales</taxon>
        <taxon>environmental samples</taxon>
    </lineage>
</organism>
<dbReference type="AlphaFoldDB" id="A0A6J4HK12"/>
<dbReference type="Gene3D" id="3.40.109.10">
    <property type="entry name" value="NADH Oxidase"/>
    <property type="match status" value="1"/>
</dbReference>
<dbReference type="GO" id="GO:0016491">
    <property type="term" value="F:oxidoreductase activity"/>
    <property type="evidence" value="ECO:0007669"/>
    <property type="project" value="InterPro"/>
</dbReference>
<dbReference type="NCBIfam" id="NF047509">
    <property type="entry name" value="Rv3131_FMN_oxido"/>
    <property type="match status" value="1"/>
</dbReference>
<dbReference type="EMBL" id="CADCTP010000083">
    <property type="protein sequence ID" value="CAA9227094.1"/>
    <property type="molecule type" value="Genomic_DNA"/>
</dbReference>
<dbReference type="PANTHER" id="PTHR23026">
    <property type="entry name" value="NADPH NITROREDUCTASE"/>
    <property type="match status" value="1"/>
</dbReference>
<dbReference type="SUPFAM" id="SSF55469">
    <property type="entry name" value="FMN-dependent nitroreductase-like"/>
    <property type="match status" value="2"/>
</dbReference>
<evidence type="ECO:0000313" key="1">
    <source>
        <dbReference type="EMBL" id="CAA9227094.1"/>
    </source>
</evidence>
<protein>
    <recommendedName>
        <fullName evidence="2">Nitroreductase domain-containing protein</fullName>
    </recommendedName>
</protein>
<dbReference type="InterPro" id="IPR050627">
    <property type="entry name" value="Nitroreductase/BluB"/>
</dbReference>